<evidence type="ECO:0000313" key="2">
    <source>
        <dbReference type="EMBL" id="CAG8977880.1"/>
    </source>
</evidence>
<keyword evidence="3" id="KW-1185">Reference proteome</keyword>
<evidence type="ECO:0000313" key="3">
    <source>
        <dbReference type="Proteomes" id="UP000701801"/>
    </source>
</evidence>
<dbReference type="EMBL" id="CAJVRM010000239">
    <property type="protein sequence ID" value="CAG8977880.1"/>
    <property type="molecule type" value="Genomic_DNA"/>
</dbReference>
<name>A0A9N9Q335_9HELO</name>
<feature type="region of interest" description="Disordered" evidence="1">
    <location>
        <begin position="33"/>
        <end position="67"/>
    </location>
</feature>
<evidence type="ECO:0000256" key="1">
    <source>
        <dbReference type="SAM" id="MobiDB-lite"/>
    </source>
</evidence>
<sequence>MALLGHRSLFATSPAHMKLDHWTKKVASRLQISKSSEEKKAGARYRVVATAHNDKGPKPGRAAHPIR</sequence>
<dbReference type="Proteomes" id="UP000701801">
    <property type="component" value="Unassembled WGS sequence"/>
</dbReference>
<proteinExistence type="predicted"/>
<organism evidence="2 3">
    <name type="scientific">Hymenoscyphus albidus</name>
    <dbReference type="NCBI Taxonomy" id="595503"/>
    <lineage>
        <taxon>Eukaryota</taxon>
        <taxon>Fungi</taxon>
        <taxon>Dikarya</taxon>
        <taxon>Ascomycota</taxon>
        <taxon>Pezizomycotina</taxon>
        <taxon>Leotiomycetes</taxon>
        <taxon>Helotiales</taxon>
        <taxon>Helotiaceae</taxon>
        <taxon>Hymenoscyphus</taxon>
    </lineage>
</organism>
<reference evidence="2" key="1">
    <citation type="submission" date="2021-07" db="EMBL/GenBank/DDBJ databases">
        <authorList>
            <person name="Durling M."/>
        </authorList>
    </citation>
    <scope>NUCLEOTIDE SEQUENCE</scope>
</reference>
<dbReference type="AlphaFoldDB" id="A0A9N9Q335"/>
<accession>A0A9N9Q335</accession>
<gene>
    <name evidence="2" type="ORF">HYALB_00001757</name>
</gene>
<protein>
    <submittedName>
        <fullName evidence="2">Uncharacterized protein</fullName>
    </submittedName>
</protein>
<comment type="caution">
    <text evidence="2">The sequence shown here is derived from an EMBL/GenBank/DDBJ whole genome shotgun (WGS) entry which is preliminary data.</text>
</comment>